<feature type="domain" description="Lycopene cyclase" evidence="9">
    <location>
        <begin position="8"/>
        <end position="97"/>
    </location>
</feature>
<keyword evidence="4" id="KW-0125">Carotenoid biosynthesis</keyword>
<dbReference type="GO" id="GO:0016020">
    <property type="term" value="C:membrane"/>
    <property type="evidence" value="ECO:0007669"/>
    <property type="project" value="UniProtKB-SubCell"/>
</dbReference>
<dbReference type="GO" id="GO:0016120">
    <property type="term" value="P:carotene biosynthetic process"/>
    <property type="evidence" value="ECO:0007669"/>
    <property type="project" value="UniProtKB-ARBA"/>
</dbReference>
<gene>
    <name evidence="10" type="ORF">UFOPK2786_00977</name>
</gene>
<sequence length="111" mass="12495">MDPGRWSYVAVLCFVLIGCLWLEFALRTRVLVRTRRLLASLVVPLLVFYAWDMYAIASGHWTFDPDRILGVTLPGGVPLDEILFFMVIPLASILTLEAVRSVRGWKAGDEA</sequence>
<evidence type="ECO:0000256" key="7">
    <source>
        <dbReference type="ARBA" id="ARBA00023235"/>
    </source>
</evidence>
<keyword evidence="6 8" id="KW-0472">Membrane</keyword>
<reference evidence="10" key="1">
    <citation type="submission" date="2020-05" db="EMBL/GenBank/DDBJ databases">
        <authorList>
            <person name="Chiriac C."/>
            <person name="Salcher M."/>
            <person name="Ghai R."/>
            <person name="Kavagutti S V."/>
        </authorList>
    </citation>
    <scope>NUCLEOTIDE SEQUENCE</scope>
</reference>
<dbReference type="GO" id="GO:0016872">
    <property type="term" value="F:intramolecular lyase activity"/>
    <property type="evidence" value="ECO:0007669"/>
    <property type="project" value="InterPro"/>
</dbReference>
<evidence type="ECO:0000313" key="10">
    <source>
        <dbReference type="EMBL" id="CAB4744757.1"/>
    </source>
</evidence>
<dbReference type="GO" id="GO:0016117">
    <property type="term" value="P:carotenoid biosynthetic process"/>
    <property type="evidence" value="ECO:0007669"/>
    <property type="project" value="UniProtKB-KW"/>
</dbReference>
<comment type="pathway">
    <text evidence="2">Carotenoid biosynthesis.</text>
</comment>
<dbReference type="NCBIfam" id="TIGR03462">
    <property type="entry name" value="CarR_dom_SF"/>
    <property type="match status" value="1"/>
</dbReference>
<comment type="subcellular location">
    <subcellularLocation>
        <location evidence="1">Membrane</location>
        <topology evidence="1">Multi-pass membrane protein</topology>
    </subcellularLocation>
</comment>
<keyword evidence="3 8" id="KW-0812">Transmembrane</keyword>
<evidence type="ECO:0000256" key="6">
    <source>
        <dbReference type="ARBA" id="ARBA00023136"/>
    </source>
</evidence>
<evidence type="ECO:0000256" key="4">
    <source>
        <dbReference type="ARBA" id="ARBA00022746"/>
    </source>
</evidence>
<organism evidence="10">
    <name type="scientific">freshwater metagenome</name>
    <dbReference type="NCBI Taxonomy" id="449393"/>
    <lineage>
        <taxon>unclassified sequences</taxon>
        <taxon>metagenomes</taxon>
        <taxon>ecological metagenomes</taxon>
    </lineage>
</organism>
<keyword evidence="5 8" id="KW-1133">Transmembrane helix</keyword>
<feature type="transmembrane region" description="Helical" evidence="8">
    <location>
        <begin position="82"/>
        <end position="99"/>
    </location>
</feature>
<name>A0A6J6TDG8_9ZZZZ</name>
<evidence type="ECO:0000256" key="3">
    <source>
        <dbReference type="ARBA" id="ARBA00022692"/>
    </source>
</evidence>
<dbReference type="AlphaFoldDB" id="A0A6J6TDG8"/>
<accession>A0A6J6TDG8</accession>
<evidence type="ECO:0000256" key="2">
    <source>
        <dbReference type="ARBA" id="ARBA00004829"/>
    </source>
</evidence>
<dbReference type="EMBL" id="CAEZYW010000142">
    <property type="protein sequence ID" value="CAB4744757.1"/>
    <property type="molecule type" value="Genomic_DNA"/>
</dbReference>
<evidence type="ECO:0000256" key="8">
    <source>
        <dbReference type="SAM" id="Phobius"/>
    </source>
</evidence>
<evidence type="ECO:0000259" key="9">
    <source>
        <dbReference type="Pfam" id="PF18916"/>
    </source>
</evidence>
<protein>
    <submittedName>
        <fullName evidence="10">Unannotated protein</fullName>
    </submittedName>
</protein>
<keyword evidence="7" id="KW-0413">Isomerase</keyword>
<dbReference type="InterPro" id="IPR017825">
    <property type="entry name" value="Lycopene_cyclase_dom"/>
</dbReference>
<proteinExistence type="predicted"/>
<dbReference type="GO" id="GO:0045436">
    <property type="term" value="F:lycopene beta cyclase activity"/>
    <property type="evidence" value="ECO:0007669"/>
    <property type="project" value="UniProtKB-ARBA"/>
</dbReference>
<evidence type="ECO:0000256" key="5">
    <source>
        <dbReference type="ARBA" id="ARBA00022989"/>
    </source>
</evidence>
<dbReference type="Pfam" id="PF18916">
    <property type="entry name" value="Lycopene_cyc"/>
    <property type="match status" value="1"/>
</dbReference>
<evidence type="ECO:0000256" key="1">
    <source>
        <dbReference type="ARBA" id="ARBA00004141"/>
    </source>
</evidence>
<dbReference type="PROSITE" id="PS51257">
    <property type="entry name" value="PROKAR_LIPOPROTEIN"/>
    <property type="match status" value="1"/>
</dbReference>
<feature type="transmembrane region" description="Helical" evidence="8">
    <location>
        <begin position="38"/>
        <end position="62"/>
    </location>
</feature>
<feature type="transmembrane region" description="Helical" evidence="8">
    <location>
        <begin position="6"/>
        <end position="26"/>
    </location>
</feature>